<keyword evidence="1" id="KW-0472">Membrane</keyword>
<evidence type="ECO:0000313" key="3">
    <source>
        <dbReference type="Proteomes" id="UP000753961"/>
    </source>
</evidence>
<dbReference type="GO" id="GO:0016779">
    <property type="term" value="F:nucleotidyltransferase activity"/>
    <property type="evidence" value="ECO:0007669"/>
    <property type="project" value="UniProtKB-KW"/>
</dbReference>
<keyword evidence="1" id="KW-1133">Transmembrane helix</keyword>
<dbReference type="RefSeq" id="WP_222578888.1">
    <property type="nucleotide sequence ID" value="NZ_JAHVHU010000004.1"/>
</dbReference>
<dbReference type="EMBL" id="JAHVHU010000004">
    <property type="protein sequence ID" value="MBY5957369.1"/>
    <property type="molecule type" value="Genomic_DNA"/>
</dbReference>
<protein>
    <submittedName>
        <fullName evidence="2">Phosphatidate cytidylyltransferase</fullName>
    </submittedName>
</protein>
<feature type="transmembrane region" description="Helical" evidence="1">
    <location>
        <begin position="44"/>
        <end position="65"/>
    </location>
</feature>
<accession>A0A953HK54</accession>
<keyword evidence="1" id="KW-0812">Transmembrane</keyword>
<evidence type="ECO:0000256" key="1">
    <source>
        <dbReference type="SAM" id="Phobius"/>
    </source>
</evidence>
<dbReference type="GO" id="GO:0005886">
    <property type="term" value="C:plasma membrane"/>
    <property type="evidence" value="ECO:0007669"/>
    <property type="project" value="TreeGrafter"/>
</dbReference>
<dbReference type="Pfam" id="PF01148">
    <property type="entry name" value="CTP_transf_1"/>
    <property type="match status" value="1"/>
</dbReference>
<keyword evidence="3" id="KW-1185">Reference proteome</keyword>
<feature type="transmembrane region" description="Helical" evidence="1">
    <location>
        <begin position="189"/>
        <end position="209"/>
    </location>
</feature>
<dbReference type="GO" id="GO:0009273">
    <property type="term" value="P:peptidoglycan-based cell wall biogenesis"/>
    <property type="evidence" value="ECO:0007669"/>
    <property type="project" value="TreeGrafter"/>
</dbReference>
<dbReference type="PANTHER" id="PTHR43535:SF1">
    <property type="entry name" value="PHOSPHATIDATE CYTIDYLYLTRANSFERASE"/>
    <property type="match status" value="1"/>
</dbReference>
<reference evidence="2" key="1">
    <citation type="submission" date="2021-06" db="EMBL/GenBank/DDBJ databases">
        <title>44 bacteria genomes isolated from Dapeng, Shenzhen.</title>
        <authorList>
            <person name="Zheng W."/>
            <person name="Yu S."/>
            <person name="Huang Y."/>
        </authorList>
    </citation>
    <scope>NUCLEOTIDE SEQUENCE</scope>
    <source>
        <strain evidence="2">DP5N28-2</strain>
    </source>
</reference>
<keyword evidence="2" id="KW-0548">Nucleotidyltransferase</keyword>
<proteinExistence type="predicted"/>
<feature type="transmembrane region" description="Helical" evidence="1">
    <location>
        <begin position="123"/>
        <end position="140"/>
    </location>
</feature>
<dbReference type="AlphaFoldDB" id="A0A953HK54"/>
<comment type="caution">
    <text evidence="2">The sequence shown here is derived from an EMBL/GenBank/DDBJ whole genome shotgun (WGS) entry which is preliminary data.</text>
</comment>
<dbReference type="PANTHER" id="PTHR43535">
    <property type="entry name" value="PHOSPHATIDATE CYTIDYLYLTRANSFERASE"/>
    <property type="match status" value="1"/>
</dbReference>
<feature type="transmembrane region" description="Helical" evidence="1">
    <location>
        <begin position="160"/>
        <end position="183"/>
    </location>
</feature>
<feature type="transmembrane region" description="Helical" evidence="1">
    <location>
        <begin position="95"/>
        <end position="117"/>
    </location>
</feature>
<evidence type="ECO:0000313" key="2">
    <source>
        <dbReference type="EMBL" id="MBY5957369.1"/>
    </source>
</evidence>
<sequence>MGQEVYITPLIWTIYLVILGYFILGAVGFYVINRKKSREIARKSYIKFGTYFLIIHILFFSISFWPVLFQFWSIVIIGIGSIELARLYGKSGRQLTGFFFASMLVFLLLSVGFILFGFLKQNLILYGFLIVSIFDSFSQISGQLWGRKPILPTISPNKTVGGIVGGALIALVSSLFLAGLYDASLQERLLLTTGIILFAFLGDAMASLYKRKYKVKDYSQIIPGHGGFLDRFDSLIAGGAWVVIYFTFFIDICGSN</sequence>
<organism evidence="2 3">
    <name type="scientific">Membranihabitans marinus</name>
    <dbReference type="NCBI Taxonomy" id="1227546"/>
    <lineage>
        <taxon>Bacteria</taxon>
        <taxon>Pseudomonadati</taxon>
        <taxon>Bacteroidota</taxon>
        <taxon>Saprospiria</taxon>
        <taxon>Saprospirales</taxon>
        <taxon>Saprospiraceae</taxon>
        <taxon>Membranihabitans</taxon>
    </lineage>
</organism>
<name>A0A953HK54_9BACT</name>
<gene>
    <name evidence="2" type="ORF">KUV50_04420</name>
</gene>
<feature type="transmembrane region" description="Helical" evidence="1">
    <location>
        <begin position="12"/>
        <end position="32"/>
    </location>
</feature>
<dbReference type="Proteomes" id="UP000753961">
    <property type="component" value="Unassembled WGS sequence"/>
</dbReference>
<keyword evidence="2" id="KW-0808">Transferase</keyword>